<reference evidence="2" key="1">
    <citation type="submission" date="2022-12" db="EMBL/GenBank/DDBJ databases">
        <title>Draft genome assemblies for two species of Escallonia (Escalloniales).</title>
        <authorList>
            <person name="Chanderbali A."/>
            <person name="Dervinis C."/>
            <person name="Anghel I."/>
            <person name="Soltis D."/>
            <person name="Soltis P."/>
            <person name="Zapata F."/>
        </authorList>
    </citation>
    <scope>NUCLEOTIDE SEQUENCE</scope>
    <source>
        <strain evidence="2">UCBG64.0493</strain>
        <tissue evidence="2">Leaf</tissue>
    </source>
</reference>
<keyword evidence="3" id="KW-1185">Reference proteome</keyword>
<gene>
    <name evidence="2" type="ORF">RJ639_016078</name>
</gene>
<dbReference type="Proteomes" id="UP001188597">
    <property type="component" value="Unassembled WGS sequence"/>
</dbReference>
<name>A0AA89ALV8_9ASTE</name>
<protein>
    <submittedName>
        <fullName evidence="2">Uncharacterized protein</fullName>
    </submittedName>
</protein>
<dbReference type="EMBL" id="JAVXUP010001887">
    <property type="protein sequence ID" value="KAK3007247.1"/>
    <property type="molecule type" value="Genomic_DNA"/>
</dbReference>
<feature type="chain" id="PRO_5041642422" evidence="1">
    <location>
        <begin position="16"/>
        <end position="201"/>
    </location>
</feature>
<sequence>MYKLICLSLMGQLLASLILPRDISEKNKNNQKEKKLVQTTSKESYALVRERKKVDLGHDPSRMEMFIECHSKKDENITPSIVEAANYMVMGKEKYGRVHMYGLGVSQSDVWSRLPCRKQSHMIAMEWKVDCEQMPERFNNRLDELKSMFLQHGGREESLSEASSPATPMNHHPQMISTQLSCPFRVRNVVCLKSIMNPLEL</sequence>
<dbReference type="AlphaFoldDB" id="A0AA89ALV8"/>
<dbReference type="InterPro" id="IPR004252">
    <property type="entry name" value="Probable_transposase_24"/>
</dbReference>
<proteinExistence type="predicted"/>
<feature type="signal peptide" evidence="1">
    <location>
        <begin position="1"/>
        <end position="15"/>
    </location>
</feature>
<evidence type="ECO:0000313" key="2">
    <source>
        <dbReference type="EMBL" id="KAK3007247.1"/>
    </source>
</evidence>
<accession>A0AA89ALV8</accession>
<organism evidence="2 3">
    <name type="scientific">Escallonia herrerae</name>
    <dbReference type="NCBI Taxonomy" id="1293975"/>
    <lineage>
        <taxon>Eukaryota</taxon>
        <taxon>Viridiplantae</taxon>
        <taxon>Streptophyta</taxon>
        <taxon>Embryophyta</taxon>
        <taxon>Tracheophyta</taxon>
        <taxon>Spermatophyta</taxon>
        <taxon>Magnoliopsida</taxon>
        <taxon>eudicotyledons</taxon>
        <taxon>Gunneridae</taxon>
        <taxon>Pentapetalae</taxon>
        <taxon>asterids</taxon>
        <taxon>campanulids</taxon>
        <taxon>Escalloniales</taxon>
        <taxon>Escalloniaceae</taxon>
        <taxon>Escallonia</taxon>
    </lineage>
</organism>
<dbReference type="Pfam" id="PF03004">
    <property type="entry name" value="Transposase_24"/>
    <property type="match status" value="1"/>
</dbReference>
<evidence type="ECO:0000313" key="3">
    <source>
        <dbReference type="Proteomes" id="UP001188597"/>
    </source>
</evidence>
<comment type="caution">
    <text evidence="2">The sequence shown here is derived from an EMBL/GenBank/DDBJ whole genome shotgun (WGS) entry which is preliminary data.</text>
</comment>
<evidence type="ECO:0000256" key="1">
    <source>
        <dbReference type="SAM" id="SignalP"/>
    </source>
</evidence>
<keyword evidence="1" id="KW-0732">Signal</keyword>